<evidence type="ECO:0000313" key="1">
    <source>
        <dbReference type="EMBL" id="QJD81472.1"/>
    </source>
</evidence>
<accession>A0A7L5DV37</accession>
<dbReference type="KEGG" id="srho:HH216_22740"/>
<dbReference type="Proteomes" id="UP000501128">
    <property type="component" value="Chromosome"/>
</dbReference>
<keyword evidence="2" id="KW-1185">Reference proteome</keyword>
<proteinExistence type="predicted"/>
<reference evidence="1 2" key="1">
    <citation type="submission" date="2020-04" db="EMBL/GenBank/DDBJ databases">
        <title>Genome sequencing of novel species.</title>
        <authorList>
            <person name="Heo J."/>
            <person name="Kim S.-J."/>
            <person name="Kim J.-S."/>
            <person name="Hong S.-B."/>
            <person name="Kwon S.-W."/>
        </authorList>
    </citation>
    <scope>NUCLEOTIDE SEQUENCE [LARGE SCALE GENOMIC DNA]</scope>
    <source>
        <strain evidence="1 2">CJU-R4</strain>
    </source>
</reference>
<evidence type="ECO:0000313" key="2">
    <source>
        <dbReference type="Proteomes" id="UP000501128"/>
    </source>
</evidence>
<sequence length="87" mass="9637">MMKIWRIAALALVAGLALFLITVLLKMLIIAVAVGLLVRVVGFRLASQVFGRVERGGWQMNQPIAIDSPVYRTPARQMAYDRVIQIG</sequence>
<gene>
    <name evidence="1" type="ORF">HH216_22740</name>
</gene>
<dbReference type="AlphaFoldDB" id="A0A7L5DV37"/>
<organism evidence="1 2">
    <name type="scientific">Spirosoma rhododendri</name>
    <dbReference type="NCBI Taxonomy" id="2728024"/>
    <lineage>
        <taxon>Bacteria</taxon>
        <taxon>Pseudomonadati</taxon>
        <taxon>Bacteroidota</taxon>
        <taxon>Cytophagia</taxon>
        <taxon>Cytophagales</taxon>
        <taxon>Cytophagaceae</taxon>
        <taxon>Spirosoma</taxon>
    </lineage>
</organism>
<dbReference type="EMBL" id="CP051677">
    <property type="protein sequence ID" value="QJD81472.1"/>
    <property type="molecule type" value="Genomic_DNA"/>
</dbReference>
<protein>
    <submittedName>
        <fullName evidence="1">Uncharacterized protein</fullName>
    </submittedName>
</protein>
<name>A0A7L5DV37_9BACT</name>